<evidence type="ECO:0000256" key="4">
    <source>
        <dbReference type="ARBA" id="ARBA00011990"/>
    </source>
</evidence>
<evidence type="ECO:0000256" key="1">
    <source>
        <dbReference type="ARBA" id="ARBA00001539"/>
    </source>
</evidence>
<evidence type="ECO:0000256" key="5">
    <source>
        <dbReference type="ARBA" id="ARBA00016977"/>
    </source>
</evidence>
<evidence type="ECO:0000259" key="9">
    <source>
        <dbReference type="Pfam" id="PF16363"/>
    </source>
</evidence>
<keyword evidence="11" id="KW-1185">Reference proteome</keyword>
<organism evidence="10 11">
    <name type="scientific">Clostridium aciditolerans</name>
    <dbReference type="NCBI Taxonomy" id="339861"/>
    <lineage>
        <taxon>Bacteria</taxon>
        <taxon>Bacillati</taxon>
        <taxon>Bacillota</taxon>
        <taxon>Clostridia</taxon>
        <taxon>Eubacteriales</taxon>
        <taxon>Clostridiaceae</taxon>
        <taxon>Clostridium</taxon>
    </lineage>
</organism>
<dbReference type="EC" id="4.2.1.46" evidence="4 8"/>
<protein>
    <recommendedName>
        <fullName evidence="5 8">dTDP-glucose 4,6-dehydratase</fullName>
        <ecNumber evidence="4 8">4.2.1.46</ecNumber>
    </recommendedName>
</protein>
<dbReference type="AlphaFoldDB" id="A0A934HX16"/>
<dbReference type="InterPro" id="IPR005888">
    <property type="entry name" value="dTDP_Gluc_deHydtase"/>
</dbReference>
<feature type="domain" description="NAD(P)-binding" evidence="9">
    <location>
        <begin position="5"/>
        <end position="320"/>
    </location>
</feature>
<dbReference type="Gene3D" id="3.90.25.10">
    <property type="entry name" value="UDP-galactose 4-epimerase, domain 1"/>
    <property type="match status" value="1"/>
</dbReference>
<name>A0A934HX16_9CLOT</name>
<keyword evidence="7 8" id="KW-0456">Lyase</keyword>
<dbReference type="EMBL" id="JAEEGB010000014">
    <property type="protein sequence ID" value="MBI6873589.1"/>
    <property type="molecule type" value="Genomic_DNA"/>
</dbReference>
<dbReference type="PANTHER" id="PTHR43000">
    <property type="entry name" value="DTDP-D-GLUCOSE 4,6-DEHYDRATASE-RELATED"/>
    <property type="match status" value="1"/>
</dbReference>
<accession>A0A934HX16</accession>
<dbReference type="SUPFAM" id="SSF51735">
    <property type="entry name" value="NAD(P)-binding Rossmann-fold domains"/>
    <property type="match status" value="1"/>
</dbReference>
<comment type="caution">
    <text evidence="10">The sequence shown here is derived from an EMBL/GenBank/DDBJ whole genome shotgun (WGS) entry which is preliminary data.</text>
</comment>
<keyword evidence="6" id="KW-0520">NAD</keyword>
<dbReference type="CDD" id="cd05246">
    <property type="entry name" value="dTDP_GD_SDR_e"/>
    <property type="match status" value="1"/>
</dbReference>
<evidence type="ECO:0000256" key="8">
    <source>
        <dbReference type="RuleBase" id="RU004473"/>
    </source>
</evidence>
<dbReference type="InterPro" id="IPR016040">
    <property type="entry name" value="NAD(P)-bd_dom"/>
</dbReference>
<gene>
    <name evidence="10" type="primary">rfbB</name>
    <name evidence="10" type="ORF">I6U51_12855</name>
</gene>
<evidence type="ECO:0000256" key="3">
    <source>
        <dbReference type="ARBA" id="ARBA00008178"/>
    </source>
</evidence>
<comment type="similarity">
    <text evidence="3 8">Belongs to the NAD(P)-dependent epimerase/dehydratase family. dTDP-glucose dehydratase subfamily.</text>
</comment>
<reference evidence="10" key="1">
    <citation type="submission" date="2020-12" db="EMBL/GenBank/DDBJ databases">
        <title>Clostridium thailandense sp. nov., a novel acetogenic bacterium isolated from peat land soil in Thailand.</title>
        <authorList>
            <person name="Chaikitkaew S."/>
            <person name="Birkeland N.K."/>
        </authorList>
    </citation>
    <scope>NUCLEOTIDE SEQUENCE</scope>
    <source>
        <strain evidence="10">DSM 17425</strain>
    </source>
</reference>
<dbReference type="GO" id="GO:0008460">
    <property type="term" value="F:dTDP-glucose 4,6-dehydratase activity"/>
    <property type="evidence" value="ECO:0007669"/>
    <property type="project" value="UniProtKB-EC"/>
</dbReference>
<dbReference type="RefSeq" id="WP_211143015.1">
    <property type="nucleotide sequence ID" value="NZ_JAEEGB010000014.1"/>
</dbReference>
<dbReference type="Proteomes" id="UP000622687">
    <property type="component" value="Unassembled WGS sequence"/>
</dbReference>
<evidence type="ECO:0000313" key="11">
    <source>
        <dbReference type="Proteomes" id="UP000622687"/>
    </source>
</evidence>
<comment type="catalytic activity">
    <reaction evidence="1 8">
        <text>dTDP-alpha-D-glucose = dTDP-4-dehydro-6-deoxy-alpha-D-glucose + H2O</text>
        <dbReference type="Rhea" id="RHEA:17221"/>
        <dbReference type="ChEBI" id="CHEBI:15377"/>
        <dbReference type="ChEBI" id="CHEBI:57477"/>
        <dbReference type="ChEBI" id="CHEBI:57649"/>
        <dbReference type="EC" id="4.2.1.46"/>
    </reaction>
</comment>
<dbReference type="FunFam" id="3.40.50.720:FF:000304">
    <property type="entry name" value="UDP-glucose 4,6-dehydratase"/>
    <property type="match status" value="1"/>
</dbReference>
<dbReference type="NCBIfam" id="TIGR01181">
    <property type="entry name" value="dTDP_gluc_dehyt"/>
    <property type="match status" value="1"/>
</dbReference>
<dbReference type="GO" id="GO:0009225">
    <property type="term" value="P:nucleotide-sugar metabolic process"/>
    <property type="evidence" value="ECO:0007669"/>
    <property type="project" value="InterPro"/>
</dbReference>
<dbReference type="InterPro" id="IPR036291">
    <property type="entry name" value="NAD(P)-bd_dom_sf"/>
</dbReference>
<dbReference type="Pfam" id="PF16363">
    <property type="entry name" value="GDP_Man_Dehyd"/>
    <property type="match status" value="1"/>
</dbReference>
<evidence type="ECO:0000313" key="10">
    <source>
        <dbReference type="EMBL" id="MBI6873589.1"/>
    </source>
</evidence>
<proteinExistence type="inferred from homology"/>
<evidence type="ECO:0000256" key="6">
    <source>
        <dbReference type="ARBA" id="ARBA00023027"/>
    </source>
</evidence>
<evidence type="ECO:0000256" key="2">
    <source>
        <dbReference type="ARBA" id="ARBA00001911"/>
    </source>
</evidence>
<evidence type="ECO:0000256" key="7">
    <source>
        <dbReference type="ARBA" id="ARBA00023239"/>
    </source>
</evidence>
<dbReference type="Gene3D" id="3.40.50.720">
    <property type="entry name" value="NAD(P)-binding Rossmann-like Domain"/>
    <property type="match status" value="1"/>
</dbReference>
<comment type="cofactor">
    <cofactor evidence="2 8">
        <name>NAD(+)</name>
        <dbReference type="ChEBI" id="CHEBI:57540"/>
    </cofactor>
</comment>
<sequence>MKTYLVTGGAGFIGSNFIHYMLKKYNNIKIINLDKLTYAGNLENLREIQNNPNYIFVQADICDKEEVENIFKKFNIDYVINFAAESHVDRSIREPEVFVKTNVLGTVNLLNIAKTYWETEKGFKEGKKYIQISTDEVYGSLGETGFFKETTPIDSHSPYSSSKASADLMVKAYYDTYKMPINITRCSNNYGPYQFPEKLIPLIINNCLNKNSLPVYGDGLNIRDWLFVEDHCKAIDMVINSGRLGEVYNIGGHNERTNINIVKTVISYIHDNVDSSVTEALIKYVEDRKGHDRRYGIDPTKIKKELGWQPETKFEGGIVKTIQWYLENKQWMQNVTSGEYQKYYEKMYLKHK</sequence>